<name>A0A1L3GR68_9BACT</name>
<organism evidence="1 2">
    <name type="scientific">Syntrophotalea acetylenivorans</name>
    <dbReference type="NCBI Taxonomy" id="1842532"/>
    <lineage>
        <taxon>Bacteria</taxon>
        <taxon>Pseudomonadati</taxon>
        <taxon>Thermodesulfobacteriota</taxon>
        <taxon>Desulfuromonadia</taxon>
        <taxon>Desulfuromonadales</taxon>
        <taxon>Syntrophotaleaceae</taxon>
        <taxon>Syntrophotalea</taxon>
    </lineage>
</organism>
<dbReference type="KEGG" id="pef:A7E78_11420"/>
<dbReference type="AlphaFoldDB" id="A0A1L3GR68"/>
<reference evidence="1 2" key="1">
    <citation type="journal article" date="2017" name="Genome Announc.">
        <title>Complete Genome Sequences of Two Acetylene-Fermenting Pelobacter acetylenicus Strains.</title>
        <authorList>
            <person name="Sutton J.M."/>
            <person name="Baesman S.M."/>
            <person name="Fierst J.L."/>
            <person name="Poret-Peterson A.T."/>
            <person name="Oremland R.S."/>
            <person name="Dunlap D.S."/>
            <person name="Akob D.M."/>
        </authorList>
    </citation>
    <scope>NUCLEOTIDE SEQUENCE [LARGE SCALE GENOMIC DNA]</scope>
    <source>
        <strain evidence="1 2">SFB93</strain>
    </source>
</reference>
<dbReference type="OrthoDB" id="9801945at2"/>
<dbReference type="Pfam" id="PF02597">
    <property type="entry name" value="ThiS"/>
    <property type="match status" value="1"/>
</dbReference>
<keyword evidence="2" id="KW-1185">Reference proteome</keyword>
<dbReference type="InterPro" id="IPR003749">
    <property type="entry name" value="ThiS/MoaD-like"/>
</dbReference>
<sequence length="74" mass="8169">MKITVKLFAIFRNDRFKIEDREYPKDATVGDVLTALDIDHPELGVALINGRHVDTETVLTDGQTLSLFPKVGGG</sequence>
<dbReference type="Proteomes" id="UP000182517">
    <property type="component" value="Chromosome"/>
</dbReference>
<accession>A0A1L3GR68</accession>
<protein>
    <submittedName>
        <fullName evidence="1">Molybdopterin synthase sulfur carrier subunit</fullName>
    </submittedName>
</protein>
<dbReference type="EMBL" id="CP015519">
    <property type="protein sequence ID" value="APG28403.1"/>
    <property type="molecule type" value="Genomic_DNA"/>
</dbReference>
<evidence type="ECO:0000313" key="1">
    <source>
        <dbReference type="EMBL" id="APG28403.1"/>
    </source>
</evidence>
<dbReference type="InterPro" id="IPR016155">
    <property type="entry name" value="Mopterin_synth/thiamin_S_b"/>
</dbReference>
<evidence type="ECO:0000313" key="2">
    <source>
        <dbReference type="Proteomes" id="UP000182517"/>
    </source>
</evidence>
<dbReference type="STRING" id="1842532.A7E78_11420"/>
<dbReference type="Gene3D" id="3.10.20.30">
    <property type="match status" value="1"/>
</dbReference>
<gene>
    <name evidence="1" type="ORF">A7E78_11420</name>
</gene>
<dbReference type="InterPro" id="IPR012675">
    <property type="entry name" value="Beta-grasp_dom_sf"/>
</dbReference>
<dbReference type="RefSeq" id="WP_072284432.1">
    <property type="nucleotide sequence ID" value="NZ_CP015519.1"/>
</dbReference>
<proteinExistence type="predicted"/>
<dbReference type="SUPFAM" id="SSF54285">
    <property type="entry name" value="MoaD/ThiS"/>
    <property type="match status" value="1"/>
</dbReference>
<dbReference type="CDD" id="cd17040">
    <property type="entry name" value="Ubl_MoaD_like"/>
    <property type="match status" value="1"/>
</dbReference>